<protein>
    <recommendedName>
        <fullName evidence="6">Peptidase A1 domain-containing protein</fullName>
    </recommendedName>
</protein>
<feature type="signal peptide" evidence="5">
    <location>
        <begin position="1"/>
        <end position="21"/>
    </location>
</feature>
<dbReference type="InterPro" id="IPR032861">
    <property type="entry name" value="TAXi_N"/>
</dbReference>
<sequence>MASFQFLLFCSFINFLYLIHAEISFASLQDLVLLPVSKDLATLQYMTQIYHGTSGMPTKLVIDLGGPFLWHDCSSGKVSYEHLIPSCSIQCAMAKKFHTEQKNCFSDTSRSEEQYPSTCDISTRNGITRSRTRGELAEDVIAVRTVDGTKSGKIVEIDNFLFACASTALLDGLAGGAQGMLGLGRTPIALPSQLAAKFDLDKKFAACLSSSNGVILFGNSGSFFGPEILNSLTYTPLLTNPSGESQEYLINVRSIRINGKRLALGQGGFKGGTKISTTVPYTTLESSIYSTFIKAYTKAANSMNLTRVDPEPSSPFGLCFSSKGIANTIMGPMVPAIDLVLQSEMVKWRIHGRNSMVQVSDEMMCLGLLDGGLESENSIVIGGFQLEDTLLEFDLGNSMLGFSFPILMRQTSCSSFLDSMGKDSL</sequence>
<evidence type="ECO:0000256" key="1">
    <source>
        <dbReference type="ARBA" id="ARBA00004239"/>
    </source>
</evidence>
<dbReference type="InterPro" id="IPR033121">
    <property type="entry name" value="PEPTIDASE_A1"/>
</dbReference>
<dbReference type="GO" id="GO:0005576">
    <property type="term" value="C:extracellular region"/>
    <property type="evidence" value="ECO:0007669"/>
    <property type="project" value="UniProtKB-SubCell"/>
</dbReference>
<dbReference type="GO" id="GO:0006508">
    <property type="term" value="P:proteolysis"/>
    <property type="evidence" value="ECO:0007669"/>
    <property type="project" value="InterPro"/>
</dbReference>
<name>A0A067KYQ6_JATCU</name>
<dbReference type="PANTHER" id="PTHR47965:SF46">
    <property type="entry name" value="BASIC 7S GLOBULIN-LIKE"/>
    <property type="match status" value="1"/>
</dbReference>
<keyword evidence="8" id="KW-1185">Reference proteome</keyword>
<dbReference type="Proteomes" id="UP000027138">
    <property type="component" value="Unassembled WGS sequence"/>
</dbReference>
<feature type="domain" description="Peptidase A1" evidence="6">
    <location>
        <begin position="45"/>
        <end position="403"/>
    </location>
</feature>
<dbReference type="InterPro" id="IPR021109">
    <property type="entry name" value="Peptidase_aspartic_dom_sf"/>
</dbReference>
<dbReference type="CDD" id="cd05489">
    <property type="entry name" value="xylanase_inhibitor_I_like"/>
    <property type="match status" value="1"/>
</dbReference>
<reference evidence="7 8" key="1">
    <citation type="journal article" date="2014" name="PLoS ONE">
        <title>Global Analysis of Gene Expression Profiles in Physic Nut (Jatropha curcas L.) Seedlings Exposed to Salt Stress.</title>
        <authorList>
            <person name="Zhang L."/>
            <person name="Zhang C."/>
            <person name="Wu P."/>
            <person name="Chen Y."/>
            <person name="Li M."/>
            <person name="Jiang H."/>
            <person name="Wu G."/>
        </authorList>
    </citation>
    <scope>NUCLEOTIDE SEQUENCE [LARGE SCALE GENOMIC DNA]</scope>
    <source>
        <strain evidence="8">cv. GZQX0401</strain>
        <tissue evidence="7">Young leaves</tissue>
    </source>
</reference>
<dbReference type="Pfam" id="PF14543">
    <property type="entry name" value="TAXi_N"/>
    <property type="match status" value="1"/>
</dbReference>
<comment type="similarity">
    <text evidence="2">Belongs to the peptidase A1 family.</text>
</comment>
<evidence type="ECO:0000313" key="7">
    <source>
        <dbReference type="EMBL" id="KDP40108.1"/>
    </source>
</evidence>
<dbReference type="PROSITE" id="PS51767">
    <property type="entry name" value="PEPTIDASE_A1"/>
    <property type="match status" value="1"/>
</dbReference>
<evidence type="ECO:0000256" key="4">
    <source>
        <dbReference type="ARBA" id="ARBA00022729"/>
    </source>
</evidence>
<dbReference type="OrthoDB" id="1162128at2759"/>
<keyword evidence="3" id="KW-0964">Secreted</keyword>
<gene>
    <name evidence="7" type="ORF">JCGZ_02106</name>
</gene>
<comment type="subcellular location">
    <subcellularLocation>
        <location evidence="1">Secreted</location>
        <location evidence="1">Extracellular space</location>
    </subcellularLocation>
</comment>
<keyword evidence="4 5" id="KW-0732">Signal</keyword>
<dbReference type="AlphaFoldDB" id="A0A067KYQ6"/>
<dbReference type="InterPro" id="IPR001461">
    <property type="entry name" value="Aspartic_peptidase_A1"/>
</dbReference>
<evidence type="ECO:0000313" key="8">
    <source>
        <dbReference type="Proteomes" id="UP000027138"/>
    </source>
</evidence>
<dbReference type="Gene3D" id="2.40.70.10">
    <property type="entry name" value="Acid Proteases"/>
    <property type="match status" value="2"/>
</dbReference>
<dbReference type="FunFam" id="2.40.70.10:FF:000041">
    <property type="entry name" value="Basic 7S globulin"/>
    <property type="match status" value="1"/>
</dbReference>
<dbReference type="InterPro" id="IPR033868">
    <property type="entry name" value="Xylanase_inhibitor_I-like"/>
</dbReference>
<dbReference type="STRING" id="180498.A0A067KYQ6"/>
<dbReference type="PANTHER" id="PTHR47965">
    <property type="entry name" value="ASPARTYL PROTEASE-RELATED"/>
    <property type="match status" value="1"/>
</dbReference>
<evidence type="ECO:0000256" key="2">
    <source>
        <dbReference type="ARBA" id="ARBA00007447"/>
    </source>
</evidence>
<dbReference type="GO" id="GO:0004190">
    <property type="term" value="F:aspartic-type endopeptidase activity"/>
    <property type="evidence" value="ECO:0007669"/>
    <property type="project" value="InterPro"/>
</dbReference>
<feature type="chain" id="PRO_5001644160" description="Peptidase A1 domain-containing protein" evidence="5">
    <location>
        <begin position="22"/>
        <end position="425"/>
    </location>
</feature>
<dbReference type="EMBL" id="KK914334">
    <property type="protein sequence ID" value="KDP40108.1"/>
    <property type="molecule type" value="Genomic_DNA"/>
</dbReference>
<dbReference type="InterPro" id="IPR032799">
    <property type="entry name" value="TAXi_C"/>
</dbReference>
<dbReference type="Pfam" id="PF14541">
    <property type="entry name" value="TAXi_C"/>
    <property type="match status" value="1"/>
</dbReference>
<accession>A0A067KYQ6</accession>
<dbReference type="FunFam" id="2.40.70.10:FF:000045">
    <property type="entry name" value="Basic 7S globulin"/>
    <property type="match status" value="1"/>
</dbReference>
<dbReference type="KEGG" id="jcu:105631919"/>
<evidence type="ECO:0000259" key="6">
    <source>
        <dbReference type="PROSITE" id="PS51767"/>
    </source>
</evidence>
<evidence type="ECO:0000256" key="5">
    <source>
        <dbReference type="SAM" id="SignalP"/>
    </source>
</evidence>
<proteinExistence type="inferred from homology"/>
<dbReference type="SUPFAM" id="SSF50630">
    <property type="entry name" value="Acid proteases"/>
    <property type="match status" value="1"/>
</dbReference>
<evidence type="ECO:0000256" key="3">
    <source>
        <dbReference type="ARBA" id="ARBA00022525"/>
    </source>
</evidence>
<organism evidence="7 8">
    <name type="scientific">Jatropha curcas</name>
    <name type="common">Barbados nut</name>
    <dbReference type="NCBI Taxonomy" id="180498"/>
    <lineage>
        <taxon>Eukaryota</taxon>
        <taxon>Viridiplantae</taxon>
        <taxon>Streptophyta</taxon>
        <taxon>Embryophyta</taxon>
        <taxon>Tracheophyta</taxon>
        <taxon>Spermatophyta</taxon>
        <taxon>Magnoliopsida</taxon>
        <taxon>eudicotyledons</taxon>
        <taxon>Gunneridae</taxon>
        <taxon>Pentapetalae</taxon>
        <taxon>rosids</taxon>
        <taxon>fabids</taxon>
        <taxon>Malpighiales</taxon>
        <taxon>Euphorbiaceae</taxon>
        <taxon>Crotonoideae</taxon>
        <taxon>Jatropheae</taxon>
        <taxon>Jatropha</taxon>
    </lineage>
</organism>